<dbReference type="Pfam" id="PF07690">
    <property type="entry name" value="MFS_1"/>
    <property type="match status" value="1"/>
</dbReference>
<dbReference type="GO" id="GO:0015343">
    <property type="term" value="F:siderophore-iron transmembrane transporter activity"/>
    <property type="evidence" value="ECO:0007669"/>
    <property type="project" value="TreeGrafter"/>
</dbReference>
<evidence type="ECO:0000313" key="7">
    <source>
        <dbReference type="Proteomes" id="UP000076881"/>
    </source>
</evidence>
<comment type="subcellular location">
    <subcellularLocation>
        <location evidence="1">Membrane</location>
        <topology evidence="1">Multi-pass membrane protein</topology>
    </subcellularLocation>
</comment>
<keyword evidence="4 5" id="KW-0472">Membrane</keyword>
<dbReference type="EMBL" id="AZHF01000002">
    <property type="protein sequence ID" value="OAA80410.1"/>
    <property type="molecule type" value="Genomic_DNA"/>
</dbReference>
<organism evidence="6 7">
    <name type="scientific">Akanthomyces lecanii RCEF 1005</name>
    <dbReference type="NCBI Taxonomy" id="1081108"/>
    <lineage>
        <taxon>Eukaryota</taxon>
        <taxon>Fungi</taxon>
        <taxon>Dikarya</taxon>
        <taxon>Ascomycota</taxon>
        <taxon>Pezizomycotina</taxon>
        <taxon>Sordariomycetes</taxon>
        <taxon>Hypocreomycetidae</taxon>
        <taxon>Hypocreales</taxon>
        <taxon>Cordycipitaceae</taxon>
        <taxon>Akanthomyces</taxon>
        <taxon>Cordyceps confragosa</taxon>
    </lineage>
</organism>
<keyword evidence="2 5" id="KW-0812">Transmembrane</keyword>
<gene>
    <name evidence="6" type="ORF">LEL_03896</name>
</gene>
<sequence>MLVEPYVTSSFKTHSAMSAAHVVVNITRIIAYPVIAKLSDVFGRAEMFAFSIFFQTLSYILFATSQNIGNYFTAGLFDAVGSTGFGLTQQVFIADSTNLVNRAFWSTLPETITTLPALYLGSVMGESFLKNTSWRWAFAADVGTELDVSKWKQVYLLIWTEIDLLGLLLLVAGMSLILIPLSLTGSLNPNRWKEGSFIAMIVVGAILFASFVVWDVKFAKRPYIPARLANRTVIAACLIQVFDFMEYSLFTIFFSSYLQVAGHYSPAHATRIE</sequence>
<dbReference type="InterPro" id="IPR036259">
    <property type="entry name" value="MFS_trans_sf"/>
</dbReference>
<dbReference type="Proteomes" id="UP000076881">
    <property type="component" value="Unassembled WGS sequence"/>
</dbReference>
<feature type="transmembrane region" description="Helical" evidence="5">
    <location>
        <begin position="228"/>
        <end position="254"/>
    </location>
</feature>
<evidence type="ECO:0000256" key="5">
    <source>
        <dbReference type="SAM" id="Phobius"/>
    </source>
</evidence>
<dbReference type="PANTHER" id="PTHR23501">
    <property type="entry name" value="MAJOR FACILITATOR SUPERFAMILY"/>
    <property type="match status" value="1"/>
</dbReference>
<accession>A0A168JGN8</accession>
<dbReference type="OrthoDB" id="2241241at2759"/>
<dbReference type="GO" id="GO:0005886">
    <property type="term" value="C:plasma membrane"/>
    <property type="evidence" value="ECO:0007669"/>
    <property type="project" value="TreeGrafter"/>
</dbReference>
<dbReference type="Gene3D" id="1.20.1250.20">
    <property type="entry name" value="MFS general substrate transporter like domains"/>
    <property type="match status" value="1"/>
</dbReference>
<reference evidence="6 7" key="1">
    <citation type="journal article" date="2016" name="Genome Biol. Evol.">
        <title>Divergent and convergent evolution of fungal pathogenicity.</title>
        <authorList>
            <person name="Shang Y."/>
            <person name="Xiao G."/>
            <person name="Zheng P."/>
            <person name="Cen K."/>
            <person name="Zhan S."/>
            <person name="Wang C."/>
        </authorList>
    </citation>
    <scope>NUCLEOTIDE SEQUENCE [LARGE SCALE GENOMIC DNA]</scope>
    <source>
        <strain evidence="6 7">RCEF 1005</strain>
    </source>
</reference>
<dbReference type="PANTHER" id="PTHR23501:SF87">
    <property type="entry name" value="SIDEROPHORE IRON TRANSPORTER 2"/>
    <property type="match status" value="1"/>
</dbReference>
<evidence type="ECO:0000256" key="4">
    <source>
        <dbReference type="ARBA" id="ARBA00023136"/>
    </source>
</evidence>
<dbReference type="AlphaFoldDB" id="A0A168JGN8"/>
<proteinExistence type="predicted"/>
<evidence type="ECO:0000256" key="2">
    <source>
        <dbReference type="ARBA" id="ARBA00022692"/>
    </source>
</evidence>
<evidence type="ECO:0000313" key="6">
    <source>
        <dbReference type="EMBL" id="OAA80410.1"/>
    </source>
</evidence>
<dbReference type="InterPro" id="IPR011701">
    <property type="entry name" value="MFS"/>
</dbReference>
<keyword evidence="3 5" id="KW-1133">Transmembrane helix</keyword>
<feature type="transmembrane region" description="Helical" evidence="5">
    <location>
        <begin position="195"/>
        <end position="216"/>
    </location>
</feature>
<name>A0A168JGN8_CORDF</name>
<dbReference type="STRING" id="1081108.A0A168JGN8"/>
<feature type="transmembrane region" description="Helical" evidence="5">
    <location>
        <begin position="162"/>
        <end position="183"/>
    </location>
</feature>
<dbReference type="SUPFAM" id="SSF103473">
    <property type="entry name" value="MFS general substrate transporter"/>
    <property type="match status" value="1"/>
</dbReference>
<protein>
    <submittedName>
        <fullName evidence="6">Major facilitator</fullName>
    </submittedName>
</protein>
<evidence type="ECO:0000256" key="3">
    <source>
        <dbReference type="ARBA" id="ARBA00022989"/>
    </source>
</evidence>
<keyword evidence="7" id="KW-1185">Reference proteome</keyword>
<evidence type="ECO:0000256" key="1">
    <source>
        <dbReference type="ARBA" id="ARBA00004141"/>
    </source>
</evidence>
<comment type="caution">
    <text evidence="6">The sequence shown here is derived from an EMBL/GenBank/DDBJ whole genome shotgun (WGS) entry which is preliminary data.</text>
</comment>